<dbReference type="InterPro" id="IPR051082">
    <property type="entry name" value="Pentapeptide-BTB/POZ_domain"/>
</dbReference>
<dbReference type="Pfam" id="PF00805">
    <property type="entry name" value="Pentapeptide"/>
    <property type="match status" value="1"/>
</dbReference>
<name>A0A1C3H580_9GAMM</name>
<keyword evidence="1" id="KW-0472">Membrane</keyword>
<reference evidence="3" key="1">
    <citation type="submission" date="2016-04" db="EMBL/GenBank/DDBJ databases">
        <authorList>
            <person name="Tagini F."/>
        </authorList>
    </citation>
    <scope>NUCLEOTIDE SEQUENCE [LARGE SCALE GENOMIC DNA]</scope>
    <source>
        <strain evidence="3">CHUV0807</strain>
    </source>
</reference>
<organism evidence="2 3">
    <name type="scientific">Cardiobacterium hominis</name>
    <dbReference type="NCBI Taxonomy" id="2718"/>
    <lineage>
        <taxon>Bacteria</taxon>
        <taxon>Pseudomonadati</taxon>
        <taxon>Pseudomonadota</taxon>
        <taxon>Gammaproteobacteria</taxon>
        <taxon>Cardiobacteriales</taxon>
        <taxon>Cardiobacteriaceae</taxon>
        <taxon>Cardiobacterium</taxon>
    </lineage>
</organism>
<evidence type="ECO:0000256" key="1">
    <source>
        <dbReference type="SAM" id="Phobius"/>
    </source>
</evidence>
<keyword evidence="1" id="KW-1133">Transmembrane helix</keyword>
<gene>
    <name evidence="2" type="ORF">CHUV0807_1680</name>
</gene>
<proteinExistence type="predicted"/>
<keyword evidence="1" id="KW-0812">Transmembrane</keyword>
<dbReference type="EMBL" id="FKLO01000055">
    <property type="protein sequence ID" value="SAM66899.1"/>
    <property type="molecule type" value="Genomic_DNA"/>
</dbReference>
<feature type="transmembrane region" description="Helical" evidence="1">
    <location>
        <begin position="6"/>
        <end position="22"/>
    </location>
</feature>
<feature type="transmembrane region" description="Helical" evidence="1">
    <location>
        <begin position="57"/>
        <end position="76"/>
    </location>
</feature>
<dbReference type="SUPFAM" id="SSF141571">
    <property type="entry name" value="Pentapeptide repeat-like"/>
    <property type="match status" value="1"/>
</dbReference>
<evidence type="ECO:0000313" key="3">
    <source>
        <dbReference type="Proteomes" id="UP000190837"/>
    </source>
</evidence>
<dbReference type="InterPro" id="IPR001646">
    <property type="entry name" value="5peptide_repeat"/>
</dbReference>
<dbReference type="PANTHER" id="PTHR14136:SF17">
    <property type="entry name" value="BTB_POZ DOMAIN-CONTAINING PROTEIN KCTD9"/>
    <property type="match status" value="1"/>
</dbReference>
<accession>A0A1C3H580</accession>
<dbReference type="Gene3D" id="2.160.20.80">
    <property type="entry name" value="E3 ubiquitin-protein ligase SopA"/>
    <property type="match status" value="1"/>
</dbReference>
<dbReference type="PANTHER" id="PTHR14136">
    <property type="entry name" value="BTB_POZ DOMAIN-CONTAINING PROTEIN KCTD9"/>
    <property type="match status" value="1"/>
</dbReference>
<sequence>MNKIFMPLFLLSLFFIYLYLVIETGSSLSDGLGGWAILIFIFCILVAFVISDSHNRIRPIAILLMTGLTILATYIINKYLLSGAITNNIETIIGLNGFWTFFAVIVSAPTLFVIWHFRDVNNAQEIENQRKDINLKEFQKIAEWVSGFHFDEDKNEEDNKDKEGSKNETIDENIYDDFGKKISTFATYSKRDGAIALQVSSVYSLQPFLHGDYGEYFIIPSLNLLKQSLQMLYYHHVEKLDFYYGKECYNEKYKDIIFSIRQRACGAMGIALAQVLLAENNKYLLRRPDNLSLLYLSGIDFNLFGLRENIKEDFFYKLKNVAGIRLLAAILNEVIFIECNITKADFRHADLYKSYFYKGYYNSIYFNFANLDFTVFKSVNIKRSGFNKSNGHWTQFINCDLRENNMQETKFVQASFIKCKLSGLNFSNSELSGTYFENSNMEFVNLSKSNLCYTKFKAVNLNYANLQDADILGASFTEIEKMLKTNLVNVEHAYLKEFLNIKYISGSIIDFKDEFYKEDVDNLKSKGMVFLIGKRVEILTPHKSLELSISSQKFGIISHTYEIFSFEIDLQKTEEFNPDWTFILISKN</sequence>
<evidence type="ECO:0000313" key="2">
    <source>
        <dbReference type="EMBL" id="SAM66899.1"/>
    </source>
</evidence>
<dbReference type="AlphaFoldDB" id="A0A1C3H580"/>
<protein>
    <recommendedName>
        <fullName evidence="4">Pentapeptide repeat protein</fullName>
    </recommendedName>
</protein>
<dbReference type="Pfam" id="PF13599">
    <property type="entry name" value="Pentapeptide_4"/>
    <property type="match status" value="1"/>
</dbReference>
<feature type="transmembrane region" description="Helical" evidence="1">
    <location>
        <begin position="34"/>
        <end position="51"/>
    </location>
</feature>
<feature type="transmembrane region" description="Helical" evidence="1">
    <location>
        <begin position="97"/>
        <end position="117"/>
    </location>
</feature>
<evidence type="ECO:0008006" key="4">
    <source>
        <dbReference type="Google" id="ProtNLM"/>
    </source>
</evidence>
<dbReference type="Proteomes" id="UP000190837">
    <property type="component" value="Unassembled WGS sequence"/>
</dbReference>